<name>A0A5N8VUN7_9ACTN</name>
<evidence type="ECO:0000313" key="3">
    <source>
        <dbReference type="Proteomes" id="UP000326979"/>
    </source>
</evidence>
<keyword evidence="3" id="KW-1185">Reference proteome</keyword>
<sequence>MPLDQIGQGLSTGVTRPDGAGEGIGGGPYSRGIIGGDVRQVRGPMVLYHLRCMGDVVVPVHDQVSNVAWM</sequence>
<organism evidence="2 3">
    <name type="scientific">Streptomyces phyllanthi</name>
    <dbReference type="NCBI Taxonomy" id="1803180"/>
    <lineage>
        <taxon>Bacteria</taxon>
        <taxon>Bacillati</taxon>
        <taxon>Actinomycetota</taxon>
        <taxon>Actinomycetes</taxon>
        <taxon>Kitasatosporales</taxon>
        <taxon>Streptomycetaceae</taxon>
        <taxon>Streptomyces</taxon>
    </lineage>
</organism>
<protein>
    <submittedName>
        <fullName evidence="2">Uncharacterized protein</fullName>
    </submittedName>
</protein>
<feature type="region of interest" description="Disordered" evidence="1">
    <location>
        <begin position="1"/>
        <end position="31"/>
    </location>
</feature>
<dbReference type="Proteomes" id="UP000326979">
    <property type="component" value="Unassembled WGS sequence"/>
</dbReference>
<accession>A0A5N8VUN7</accession>
<comment type="caution">
    <text evidence="2">The sequence shown here is derived from an EMBL/GenBank/DDBJ whole genome shotgun (WGS) entry which is preliminary data.</text>
</comment>
<dbReference type="AlphaFoldDB" id="A0A5N8VUN7"/>
<evidence type="ECO:0000256" key="1">
    <source>
        <dbReference type="SAM" id="MobiDB-lite"/>
    </source>
</evidence>
<proteinExistence type="predicted"/>
<feature type="compositionally biased region" description="Gly residues" evidence="1">
    <location>
        <begin position="20"/>
        <end position="31"/>
    </location>
</feature>
<dbReference type="RefSeq" id="WP_152779176.1">
    <property type="nucleotide sequence ID" value="NZ_BAABEQ010000029.1"/>
</dbReference>
<gene>
    <name evidence="2" type="ORF">FNH04_00485</name>
</gene>
<dbReference type="EMBL" id="VJZE01000002">
    <property type="protein sequence ID" value="MPY38492.1"/>
    <property type="molecule type" value="Genomic_DNA"/>
</dbReference>
<evidence type="ECO:0000313" key="2">
    <source>
        <dbReference type="EMBL" id="MPY38492.1"/>
    </source>
</evidence>
<reference evidence="2 3" key="1">
    <citation type="submission" date="2019-07" db="EMBL/GenBank/DDBJ databases">
        <title>New species of Amycolatopsis and Streptomyces.</title>
        <authorList>
            <person name="Duangmal K."/>
            <person name="Teo W.F.A."/>
            <person name="Lipun K."/>
        </authorList>
    </citation>
    <scope>NUCLEOTIDE SEQUENCE [LARGE SCALE GENOMIC DNA]</scope>
    <source>
        <strain evidence="2 3">TISTR 2346</strain>
    </source>
</reference>